<protein>
    <recommendedName>
        <fullName evidence="9">Flagellar biosynthesis protein FlgI</fullName>
    </recommendedName>
</protein>
<feature type="chain" id="PRO_5015553626" description="Flagellar biosynthesis protein FlgI" evidence="6">
    <location>
        <begin position="31"/>
        <end position="598"/>
    </location>
</feature>
<comment type="function">
    <text evidence="1">Assembles around the rod to form the L-ring and probably protects the motor/basal body from shearing forces during rotation.</text>
</comment>
<evidence type="ECO:0000256" key="2">
    <source>
        <dbReference type="ARBA" id="ARBA00004117"/>
    </source>
</evidence>
<dbReference type="InterPro" id="IPR011989">
    <property type="entry name" value="ARM-like"/>
</dbReference>
<dbReference type="PROSITE" id="PS51257">
    <property type="entry name" value="PROKAR_LIPOPROTEIN"/>
    <property type="match status" value="1"/>
</dbReference>
<comment type="subcellular location">
    <subcellularLocation>
        <location evidence="2">Bacterial flagellum basal body</location>
    </subcellularLocation>
</comment>
<dbReference type="PANTHER" id="PTHR30381:SF0">
    <property type="entry name" value="FLAGELLAR P-RING PROTEIN"/>
    <property type="match status" value="1"/>
</dbReference>
<feature type="compositionally biased region" description="Polar residues" evidence="5">
    <location>
        <begin position="582"/>
        <end position="598"/>
    </location>
</feature>
<evidence type="ECO:0000256" key="5">
    <source>
        <dbReference type="SAM" id="MobiDB-lite"/>
    </source>
</evidence>
<name>A0A2S8GLC4_9BACT</name>
<feature type="signal peptide" evidence="6">
    <location>
        <begin position="1"/>
        <end position="30"/>
    </location>
</feature>
<dbReference type="SMART" id="SM00567">
    <property type="entry name" value="EZ_HEAT"/>
    <property type="match status" value="2"/>
</dbReference>
<sequence length="598" mass="64939">MPRHGCSNMARILVACLLLAGQIASLGCTAPWTSTMNPWAEDKPDPASHEWDELQMVGDITGVVGMSPANISAFTLVTQLAGTGSDPPPGEARNMVLAEMRIRQVDGIDAVLASPLTALVYAEATIPPGARKGDRIDVRVLAPPETDTTSLEGGWVLDTIMSEMAMLGGRMRKGREIARAVGPIMLDSVVDGNVSDANKIRGTILGGAELRAERPLGIGLVKDHVSIAASTRVSAAINNRFFAYRDGTKQGVANPTSDKFIELSVHPRYQDSIDRYVRVIRFIPIVRDTSARLAFISQAEEELLQHETSQMGAMKLEAIGKEGIEPLKKGLESSDELVRFCAAEALAYLNVPASIEPLTEAARANNGFRYRAMLALGSYDDLDVIDALEGLLNAESAEARYGAFDQLKKRSSELPSIAGQVLPNFVALHKVRSAAAPMVHFRTKDRAEIAIFGSDVRLEGNVLFVGQDGLTIKSTGHRKLKVVRFMAGGEEESRECSTDVVELVQALTDIDCQYGEIVRTLFALRSEGFLTARVEVNAMPRRDRSYIESDEEEQKLPAETAEMLTGNFSQSEEIAEKEDPSELSTSTDGDNTLIPTFD</sequence>
<dbReference type="Pfam" id="PF02119">
    <property type="entry name" value="FlgI"/>
    <property type="match status" value="1"/>
</dbReference>
<dbReference type="EMBL" id="PUHZ01000015">
    <property type="protein sequence ID" value="PQO45237.1"/>
    <property type="molecule type" value="Genomic_DNA"/>
</dbReference>
<dbReference type="Gene3D" id="1.25.10.10">
    <property type="entry name" value="Leucine-rich Repeat Variant"/>
    <property type="match status" value="1"/>
</dbReference>
<comment type="caution">
    <text evidence="7">The sequence shown here is derived from an EMBL/GenBank/DDBJ whole genome shotgun (WGS) entry which is preliminary data.</text>
</comment>
<keyword evidence="4" id="KW-0975">Bacterial flagellum</keyword>
<proteinExistence type="predicted"/>
<dbReference type="GO" id="GO:0071973">
    <property type="term" value="P:bacterial-type flagellum-dependent cell motility"/>
    <property type="evidence" value="ECO:0007669"/>
    <property type="project" value="InterPro"/>
</dbReference>
<evidence type="ECO:0000256" key="1">
    <source>
        <dbReference type="ARBA" id="ARBA00002591"/>
    </source>
</evidence>
<evidence type="ECO:0000256" key="6">
    <source>
        <dbReference type="SAM" id="SignalP"/>
    </source>
</evidence>
<dbReference type="GO" id="GO:0009428">
    <property type="term" value="C:bacterial-type flagellum basal body, distal rod, P ring"/>
    <property type="evidence" value="ECO:0007669"/>
    <property type="project" value="InterPro"/>
</dbReference>
<evidence type="ECO:0000256" key="3">
    <source>
        <dbReference type="ARBA" id="ARBA00022729"/>
    </source>
</evidence>
<dbReference type="AlphaFoldDB" id="A0A2S8GLC4"/>
<gene>
    <name evidence="7" type="ORF">C5Y93_14840</name>
</gene>
<dbReference type="InterPro" id="IPR016024">
    <property type="entry name" value="ARM-type_fold"/>
</dbReference>
<evidence type="ECO:0000313" key="8">
    <source>
        <dbReference type="Proteomes" id="UP000237819"/>
    </source>
</evidence>
<keyword evidence="3 6" id="KW-0732">Signal</keyword>
<dbReference type="Proteomes" id="UP000237819">
    <property type="component" value="Unassembled WGS sequence"/>
</dbReference>
<dbReference type="SUPFAM" id="SSF48371">
    <property type="entry name" value="ARM repeat"/>
    <property type="match status" value="1"/>
</dbReference>
<dbReference type="PANTHER" id="PTHR30381">
    <property type="entry name" value="FLAGELLAR P-RING PERIPLASMIC PROTEIN FLGI"/>
    <property type="match status" value="1"/>
</dbReference>
<dbReference type="InterPro" id="IPR004155">
    <property type="entry name" value="PBS_lyase_HEAT"/>
</dbReference>
<dbReference type="GO" id="GO:0005198">
    <property type="term" value="F:structural molecule activity"/>
    <property type="evidence" value="ECO:0007669"/>
    <property type="project" value="InterPro"/>
</dbReference>
<dbReference type="InterPro" id="IPR001782">
    <property type="entry name" value="Flag_FlgI"/>
</dbReference>
<reference evidence="7 8" key="1">
    <citation type="submission" date="2018-02" db="EMBL/GenBank/DDBJ databases">
        <title>Comparative genomes isolates from brazilian mangrove.</title>
        <authorList>
            <person name="Araujo J.E."/>
            <person name="Taketani R.G."/>
            <person name="Silva M.C.P."/>
            <person name="Loureco M.V."/>
            <person name="Andreote F.D."/>
        </authorList>
    </citation>
    <scope>NUCLEOTIDE SEQUENCE [LARGE SCALE GENOMIC DNA]</scope>
    <source>
        <strain evidence="7 8">Nap-Phe MGV</strain>
    </source>
</reference>
<dbReference type="GO" id="GO:0030288">
    <property type="term" value="C:outer membrane-bounded periplasmic space"/>
    <property type="evidence" value="ECO:0007669"/>
    <property type="project" value="InterPro"/>
</dbReference>
<evidence type="ECO:0000256" key="4">
    <source>
        <dbReference type="ARBA" id="ARBA00023143"/>
    </source>
</evidence>
<evidence type="ECO:0008006" key="9">
    <source>
        <dbReference type="Google" id="ProtNLM"/>
    </source>
</evidence>
<evidence type="ECO:0000313" key="7">
    <source>
        <dbReference type="EMBL" id="PQO45237.1"/>
    </source>
</evidence>
<feature type="region of interest" description="Disordered" evidence="5">
    <location>
        <begin position="545"/>
        <end position="598"/>
    </location>
</feature>
<organism evidence="7 8">
    <name type="scientific">Blastopirellula marina</name>
    <dbReference type="NCBI Taxonomy" id="124"/>
    <lineage>
        <taxon>Bacteria</taxon>
        <taxon>Pseudomonadati</taxon>
        <taxon>Planctomycetota</taxon>
        <taxon>Planctomycetia</taxon>
        <taxon>Pirellulales</taxon>
        <taxon>Pirellulaceae</taxon>
        <taxon>Blastopirellula</taxon>
    </lineage>
</organism>
<accession>A0A2S8GLC4</accession>